<keyword evidence="2" id="KW-1185">Reference proteome</keyword>
<dbReference type="EMBL" id="CM051397">
    <property type="protein sequence ID" value="KAJ4720791.1"/>
    <property type="molecule type" value="Genomic_DNA"/>
</dbReference>
<organism evidence="1 2">
    <name type="scientific">Melia azedarach</name>
    <name type="common">Chinaberry tree</name>
    <dbReference type="NCBI Taxonomy" id="155640"/>
    <lineage>
        <taxon>Eukaryota</taxon>
        <taxon>Viridiplantae</taxon>
        <taxon>Streptophyta</taxon>
        <taxon>Embryophyta</taxon>
        <taxon>Tracheophyta</taxon>
        <taxon>Spermatophyta</taxon>
        <taxon>Magnoliopsida</taxon>
        <taxon>eudicotyledons</taxon>
        <taxon>Gunneridae</taxon>
        <taxon>Pentapetalae</taxon>
        <taxon>rosids</taxon>
        <taxon>malvids</taxon>
        <taxon>Sapindales</taxon>
        <taxon>Meliaceae</taxon>
        <taxon>Melia</taxon>
    </lineage>
</organism>
<gene>
    <name evidence="1" type="ORF">OWV82_008560</name>
</gene>
<sequence length="352" mass="40346">MVEICEERDPRNRGEEDEDEDEEISYEDLKKRMWKDPMCMQKLKQKCEIEELELSTREEASRRKKMSRAQTSILKYMVKIMEACNAQGFVYGIVPKEGKAVIGSSESLRKWWKEQIRFNHCAPVAIAKYKPAFELHRELNQSSPSSFVHLLHELEDNTLGSLVSAIMQHCVPPQKRFPIERAWKVSVLAGIIKHMSPNLDQIRSLVSESKCLQYKMTAKEKDTWCKVVNQEEALLPAAEEAEKQEERPNFNKDKQVIDMELAKADEKIPNNIDVMTNIGDGSGSGSSVDDYTNASYWINGNNVDYSQGMNGESFDILQENNMEYLTSLKDSQDDQNINVGEGAISIWDLVYD</sequence>
<dbReference type="Proteomes" id="UP001164539">
    <property type="component" value="Chromosome 4"/>
</dbReference>
<accession>A0ACC1YAN8</accession>
<name>A0ACC1YAN8_MELAZ</name>
<protein>
    <submittedName>
        <fullName evidence="1">Ethylene insensitive 3 family protein</fullName>
    </submittedName>
</protein>
<proteinExistence type="predicted"/>
<reference evidence="1 2" key="1">
    <citation type="journal article" date="2023" name="Science">
        <title>Complex scaffold remodeling in plant triterpene biosynthesis.</title>
        <authorList>
            <person name="De La Pena R."/>
            <person name="Hodgson H."/>
            <person name="Liu J.C."/>
            <person name="Stephenson M.J."/>
            <person name="Martin A.C."/>
            <person name="Owen C."/>
            <person name="Harkess A."/>
            <person name="Leebens-Mack J."/>
            <person name="Jimenez L.E."/>
            <person name="Osbourn A."/>
            <person name="Sattely E.S."/>
        </authorList>
    </citation>
    <scope>NUCLEOTIDE SEQUENCE [LARGE SCALE GENOMIC DNA]</scope>
    <source>
        <strain evidence="2">cv. JPN11</strain>
        <tissue evidence="1">Leaf</tissue>
    </source>
</reference>
<comment type="caution">
    <text evidence="1">The sequence shown here is derived from an EMBL/GenBank/DDBJ whole genome shotgun (WGS) entry which is preliminary data.</text>
</comment>
<evidence type="ECO:0000313" key="1">
    <source>
        <dbReference type="EMBL" id="KAJ4720791.1"/>
    </source>
</evidence>
<evidence type="ECO:0000313" key="2">
    <source>
        <dbReference type="Proteomes" id="UP001164539"/>
    </source>
</evidence>